<sequence>MTASIEGLQVREVQAVADSRLTNSLAVAALTLLLYDHLISLREEVELIWKRSRWRSILKLVYLWNRYFSAVALSVLTIWRFYEVKTNGMYLYGFRLVSGNDKRRNHNNSGLRVGLTRSRPLLYGLILLISAEIVAMMGVDVHLILTAGKDYFHLGPVLTGCYPYFVPRFLTFYLVPSLIVSVIMFAMTLYKCLTSFRMGLSSRMPIISLFLRDGVFWFVGVIVATVVTFMNWATMSRSARVELLNTPCVVMFSLIASKTLMNIRRITIQDVIDGSVAPSMPTLHLSAVVFDSIRPEESSSSDGPHENCRGYHL</sequence>
<dbReference type="InParanoid" id="A0A369JQZ0"/>
<keyword evidence="1" id="KW-0472">Membrane</keyword>
<dbReference type="Pfam" id="PF20151">
    <property type="entry name" value="DUF6533"/>
    <property type="match status" value="1"/>
</dbReference>
<feature type="transmembrane region" description="Helical" evidence="1">
    <location>
        <begin position="214"/>
        <end position="233"/>
    </location>
</feature>
<keyword evidence="1" id="KW-1133">Transmembrane helix</keyword>
<dbReference type="AlphaFoldDB" id="A0A369JQZ0"/>
<proteinExistence type="predicted"/>
<evidence type="ECO:0000259" key="2">
    <source>
        <dbReference type="Pfam" id="PF20151"/>
    </source>
</evidence>
<evidence type="ECO:0000313" key="3">
    <source>
        <dbReference type="EMBL" id="RDB22957.1"/>
    </source>
</evidence>
<feature type="domain" description="DUF6533" evidence="2">
    <location>
        <begin position="25"/>
        <end position="69"/>
    </location>
</feature>
<dbReference type="STRING" id="39966.A0A369JQZ0"/>
<keyword evidence="4" id="KW-1185">Reference proteome</keyword>
<comment type="caution">
    <text evidence="3">The sequence shown here is derived from an EMBL/GenBank/DDBJ whole genome shotgun (WGS) entry which is preliminary data.</text>
</comment>
<gene>
    <name evidence="3" type="ORF">Hypma_009766</name>
</gene>
<reference evidence="3" key="1">
    <citation type="submission" date="2018-04" db="EMBL/GenBank/DDBJ databases">
        <title>Whole genome sequencing of Hypsizygus marmoreus.</title>
        <authorList>
            <person name="Choi I.-G."/>
            <person name="Min B."/>
            <person name="Kim J.-G."/>
            <person name="Kim S."/>
            <person name="Oh Y.-L."/>
            <person name="Kong W.-S."/>
            <person name="Park H."/>
            <person name="Jeong J."/>
            <person name="Song E.-S."/>
        </authorList>
    </citation>
    <scope>NUCLEOTIDE SEQUENCE [LARGE SCALE GENOMIC DNA]</scope>
    <source>
        <strain evidence="3">51987-8</strain>
    </source>
</reference>
<feature type="transmembrane region" description="Helical" evidence="1">
    <location>
        <begin position="60"/>
        <end position="82"/>
    </location>
</feature>
<name>A0A369JQZ0_HYPMA</name>
<feature type="transmembrane region" description="Helical" evidence="1">
    <location>
        <begin position="20"/>
        <end position="39"/>
    </location>
</feature>
<evidence type="ECO:0000313" key="4">
    <source>
        <dbReference type="Proteomes" id="UP000076154"/>
    </source>
</evidence>
<accession>A0A369JQZ0</accession>
<evidence type="ECO:0000256" key="1">
    <source>
        <dbReference type="SAM" id="Phobius"/>
    </source>
</evidence>
<dbReference type="InterPro" id="IPR045340">
    <property type="entry name" value="DUF6533"/>
</dbReference>
<feature type="transmembrane region" description="Helical" evidence="1">
    <location>
        <begin position="121"/>
        <end position="139"/>
    </location>
</feature>
<protein>
    <recommendedName>
        <fullName evidence="2">DUF6533 domain-containing protein</fullName>
    </recommendedName>
</protein>
<dbReference type="Proteomes" id="UP000076154">
    <property type="component" value="Unassembled WGS sequence"/>
</dbReference>
<dbReference type="EMBL" id="LUEZ02000048">
    <property type="protein sequence ID" value="RDB22957.1"/>
    <property type="molecule type" value="Genomic_DNA"/>
</dbReference>
<keyword evidence="1" id="KW-0812">Transmembrane</keyword>
<feature type="transmembrane region" description="Helical" evidence="1">
    <location>
        <begin position="172"/>
        <end position="193"/>
    </location>
</feature>
<dbReference type="OrthoDB" id="2657950at2759"/>
<organism evidence="3 4">
    <name type="scientific">Hypsizygus marmoreus</name>
    <name type="common">White beech mushroom</name>
    <name type="synonym">Agaricus marmoreus</name>
    <dbReference type="NCBI Taxonomy" id="39966"/>
    <lineage>
        <taxon>Eukaryota</taxon>
        <taxon>Fungi</taxon>
        <taxon>Dikarya</taxon>
        <taxon>Basidiomycota</taxon>
        <taxon>Agaricomycotina</taxon>
        <taxon>Agaricomycetes</taxon>
        <taxon>Agaricomycetidae</taxon>
        <taxon>Agaricales</taxon>
        <taxon>Tricholomatineae</taxon>
        <taxon>Lyophyllaceae</taxon>
        <taxon>Hypsizygus</taxon>
    </lineage>
</organism>